<proteinExistence type="predicted"/>
<reference evidence="1 2" key="1">
    <citation type="submission" date="2020-02" db="EMBL/GenBank/DDBJ databases">
        <title>Pseudomonas Putida W5 Complete Genome Assembly.</title>
        <authorList>
            <person name="Yuan Z.-C."/>
            <person name="Shaw G.A."/>
            <person name="Cusano A.D."/>
            <person name="Caddey B.J."/>
            <person name="Weselowski B.J."/>
        </authorList>
    </citation>
    <scope>NUCLEOTIDE SEQUENCE [LARGE SCALE GENOMIC DNA]</scope>
    <source>
        <strain evidence="1 2">W5</strain>
    </source>
</reference>
<evidence type="ECO:0000313" key="1">
    <source>
        <dbReference type="EMBL" id="QHG64204.1"/>
    </source>
</evidence>
<name>A0A6I6XEX9_PSEPU</name>
<evidence type="ECO:0000313" key="2">
    <source>
        <dbReference type="Proteomes" id="UP000464480"/>
    </source>
</evidence>
<accession>A0A6I6XEX9</accession>
<dbReference type="Proteomes" id="UP000464480">
    <property type="component" value="Chromosome"/>
</dbReference>
<protein>
    <submittedName>
        <fullName evidence="1">Uncharacterized protein</fullName>
    </submittedName>
</protein>
<organism evidence="1 2">
    <name type="scientific">Pseudomonas putida</name>
    <name type="common">Arthrobacter siderocapsulatus</name>
    <dbReference type="NCBI Taxonomy" id="303"/>
    <lineage>
        <taxon>Bacteria</taxon>
        <taxon>Pseudomonadati</taxon>
        <taxon>Pseudomonadota</taxon>
        <taxon>Gammaproteobacteria</taxon>
        <taxon>Pseudomonadales</taxon>
        <taxon>Pseudomonadaceae</taxon>
        <taxon>Pseudomonas</taxon>
    </lineage>
</organism>
<dbReference type="EMBL" id="CP026115">
    <property type="protein sequence ID" value="QHG64204.1"/>
    <property type="molecule type" value="Genomic_DNA"/>
</dbReference>
<gene>
    <name evidence="1" type="ORF">C2H86_07160</name>
</gene>
<sequence length="207" mass="24016">MKNVYVHDPDSSFYAECWWQLSSTPLSLESWDFATPQLAPIWVQFYSGDGEDGWVRTEPEGAKIASSKAPIRSLATHVRCVMLWFGLYRRGVQEYYEIRPVDDKFQRRQFLMEDDNLAGYVGMYDCAHDAGQERVIENWYHRSRMWRIEGLSSLGLVQNQLVCNLRFIAPSGYPMNRYKQFGRPYLYTGGGTPGRVSMKIIHKGPRP</sequence>
<dbReference type="AlphaFoldDB" id="A0A6I6XEX9"/>
<dbReference type="RefSeq" id="WP_159409608.1">
    <property type="nucleotide sequence ID" value="NZ_CP026115.2"/>
</dbReference>